<dbReference type="SUPFAM" id="SSF46689">
    <property type="entry name" value="Homeodomain-like"/>
    <property type="match status" value="2"/>
</dbReference>
<dbReference type="GO" id="GO:0043565">
    <property type="term" value="F:sequence-specific DNA binding"/>
    <property type="evidence" value="ECO:0007669"/>
    <property type="project" value="InterPro"/>
</dbReference>
<dbReference type="CDD" id="cd03137">
    <property type="entry name" value="GATase1_AraC_1"/>
    <property type="match status" value="1"/>
</dbReference>
<dbReference type="InterPro" id="IPR009057">
    <property type="entry name" value="Homeodomain-like_sf"/>
</dbReference>
<dbReference type="PANTHER" id="PTHR43130:SF3">
    <property type="entry name" value="HTH-TYPE TRANSCRIPTIONAL REGULATOR RV1931C"/>
    <property type="match status" value="1"/>
</dbReference>
<organism evidence="5 6">
    <name type="scientific">Corynebacterium pollutisoli</name>
    <dbReference type="NCBI Taxonomy" id="1610489"/>
    <lineage>
        <taxon>Bacteria</taxon>
        <taxon>Bacillati</taxon>
        <taxon>Actinomycetota</taxon>
        <taxon>Actinomycetes</taxon>
        <taxon>Mycobacteriales</taxon>
        <taxon>Corynebacteriaceae</taxon>
        <taxon>Corynebacterium</taxon>
    </lineage>
</organism>
<dbReference type="SMART" id="SM00342">
    <property type="entry name" value="HTH_ARAC"/>
    <property type="match status" value="1"/>
</dbReference>
<evidence type="ECO:0000256" key="2">
    <source>
        <dbReference type="ARBA" id="ARBA00023125"/>
    </source>
</evidence>
<keyword evidence="6" id="KW-1185">Reference proteome</keyword>
<dbReference type="SUPFAM" id="SSF52317">
    <property type="entry name" value="Class I glutamine amidotransferase-like"/>
    <property type="match status" value="1"/>
</dbReference>
<gene>
    <name evidence="5" type="ORF">SAMN06295981_2163</name>
</gene>
<dbReference type="AlphaFoldDB" id="A0A1X7K1B8"/>
<dbReference type="STRING" id="1610489.SAMN06295981_2163"/>
<dbReference type="InterPro" id="IPR052158">
    <property type="entry name" value="INH-QAR"/>
</dbReference>
<proteinExistence type="predicted"/>
<evidence type="ECO:0000256" key="3">
    <source>
        <dbReference type="ARBA" id="ARBA00023163"/>
    </source>
</evidence>
<dbReference type="Gene3D" id="1.10.10.60">
    <property type="entry name" value="Homeodomain-like"/>
    <property type="match status" value="1"/>
</dbReference>
<dbReference type="EMBL" id="FXAR01000008">
    <property type="protein sequence ID" value="SMG34659.1"/>
    <property type="molecule type" value="Genomic_DNA"/>
</dbReference>
<keyword evidence="3" id="KW-0804">Transcription</keyword>
<dbReference type="InterPro" id="IPR002818">
    <property type="entry name" value="DJ-1/PfpI"/>
</dbReference>
<evidence type="ECO:0000259" key="4">
    <source>
        <dbReference type="PROSITE" id="PS01124"/>
    </source>
</evidence>
<name>A0A1X7K1B8_9CORY</name>
<dbReference type="InterPro" id="IPR018060">
    <property type="entry name" value="HTH_AraC"/>
</dbReference>
<dbReference type="Pfam" id="PF12833">
    <property type="entry name" value="HTH_18"/>
    <property type="match status" value="1"/>
</dbReference>
<evidence type="ECO:0000313" key="6">
    <source>
        <dbReference type="Proteomes" id="UP000193309"/>
    </source>
</evidence>
<evidence type="ECO:0000313" key="5">
    <source>
        <dbReference type="EMBL" id="SMG34659.1"/>
    </source>
</evidence>
<dbReference type="PANTHER" id="PTHR43130">
    <property type="entry name" value="ARAC-FAMILY TRANSCRIPTIONAL REGULATOR"/>
    <property type="match status" value="1"/>
</dbReference>
<dbReference type="InterPro" id="IPR018062">
    <property type="entry name" value="HTH_AraC-typ_CS"/>
</dbReference>
<keyword evidence="1" id="KW-0805">Transcription regulation</keyword>
<dbReference type="OrthoDB" id="4350011at2"/>
<feature type="domain" description="HTH araC/xylS-type" evidence="4">
    <location>
        <begin position="213"/>
        <end position="311"/>
    </location>
</feature>
<evidence type="ECO:0000256" key="1">
    <source>
        <dbReference type="ARBA" id="ARBA00023015"/>
    </source>
</evidence>
<dbReference type="Pfam" id="PF01965">
    <property type="entry name" value="DJ-1_PfpI"/>
    <property type="match status" value="1"/>
</dbReference>
<reference evidence="6" key="1">
    <citation type="submission" date="2017-04" db="EMBL/GenBank/DDBJ databases">
        <authorList>
            <person name="Varghese N."/>
            <person name="Submissions S."/>
        </authorList>
    </citation>
    <scope>NUCLEOTIDE SEQUENCE [LARGE SCALE GENOMIC DNA]</scope>
    <source>
        <strain evidence="6">VDS</strain>
    </source>
</reference>
<dbReference type="Gene3D" id="3.40.50.880">
    <property type="match status" value="1"/>
</dbReference>
<sequence>MKIAVLAFAGITAFHVAVPLEVFGEVSRLGLADNWSVQVWSEDGQPVRTAEGLLLGDLAGPEAAESADLLVLPAWYADLRDPSERVKNLVRRAQHRGAPVAGLCLGAFPVAASGVLDGRTAVTHWAAADDFAGRFHDINLDADALYIDHEDVLTSAGTASALDACLHIVRTRLGTAAAARVARHLVIAPHREGGQAQYIERPLPAHQGQGPVSEVIDWALANLDESLTVEKLAARAHMSRRNFTRRFREITGTSPARWVTDRRLDEARSLLETTPWTVERIARVCGFSSPVTFRQSFAARYGTTPTSYRKRFTE</sequence>
<dbReference type="PROSITE" id="PS00041">
    <property type="entry name" value="HTH_ARAC_FAMILY_1"/>
    <property type="match status" value="1"/>
</dbReference>
<dbReference type="InterPro" id="IPR029062">
    <property type="entry name" value="Class_I_gatase-like"/>
</dbReference>
<protein>
    <submittedName>
        <fullName evidence="5">Transcriptional regulator, AraC family with amidase-like domain</fullName>
    </submittedName>
</protein>
<dbReference type="GO" id="GO:0003700">
    <property type="term" value="F:DNA-binding transcription factor activity"/>
    <property type="evidence" value="ECO:0007669"/>
    <property type="project" value="InterPro"/>
</dbReference>
<accession>A0A1X7K1B8</accession>
<keyword evidence="2" id="KW-0238">DNA-binding</keyword>
<dbReference type="Proteomes" id="UP000193309">
    <property type="component" value="Unassembled WGS sequence"/>
</dbReference>
<dbReference type="RefSeq" id="WP_085550256.1">
    <property type="nucleotide sequence ID" value="NZ_FXAR01000008.1"/>
</dbReference>
<dbReference type="PROSITE" id="PS01124">
    <property type="entry name" value="HTH_ARAC_FAMILY_2"/>
    <property type="match status" value="1"/>
</dbReference>